<evidence type="ECO:0000313" key="2">
    <source>
        <dbReference type="Proteomes" id="UP001064048"/>
    </source>
</evidence>
<dbReference type="Proteomes" id="UP001064048">
    <property type="component" value="Chromosome 10"/>
</dbReference>
<dbReference type="EMBL" id="CM046110">
    <property type="protein sequence ID" value="KAI8422422.1"/>
    <property type="molecule type" value="Genomic_DNA"/>
</dbReference>
<protein>
    <submittedName>
        <fullName evidence="1">Uncharacterized protein</fullName>
    </submittedName>
</protein>
<organism evidence="1 2">
    <name type="scientific">Choristoneura fumiferana</name>
    <name type="common">Spruce budworm moth</name>
    <name type="synonym">Archips fumiferana</name>
    <dbReference type="NCBI Taxonomy" id="7141"/>
    <lineage>
        <taxon>Eukaryota</taxon>
        <taxon>Metazoa</taxon>
        <taxon>Ecdysozoa</taxon>
        <taxon>Arthropoda</taxon>
        <taxon>Hexapoda</taxon>
        <taxon>Insecta</taxon>
        <taxon>Pterygota</taxon>
        <taxon>Neoptera</taxon>
        <taxon>Endopterygota</taxon>
        <taxon>Lepidoptera</taxon>
        <taxon>Glossata</taxon>
        <taxon>Ditrysia</taxon>
        <taxon>Tortricoidea</taxon>
        <taxon>Tortricidae</taxon>
        <taxon>Tortricinae</taxon>
        <taxon>Choristoneura</taxon>
    </lineage>
</organism>
<comment type="caution">
    <text evidence="1">The sequence shown here is derived from an EMBL/GenBank/DDBJ whole genome shotgun (WGS) entry which is preliminary data.</text>
</comment>
<evidence type="ECO:0000313" key="1">
    <source>
        <dbReference type="EMBL" id="KAI8422422.1"/>
    </source>
</evidence>
<accession>A0ACC0JE69</accession>
<sequence length="351" mass="39714">MKYGIGIHLGRCLPVMKSENAKLVNTIQRLIWNTGIWSNQSMGLHWLAKLAIVCFISTNFTQIAAMIIERNDPERVFECFSVLSFCGMGVLKLFNLYLNKERWLFIFSQITFLETKQLKDARDIHCNEYDSDNEEEYVSPYIQRYTRKHAYTSSLLVTLYSVTAVIFIVTPFVEYALQHGSDTYPHILPGWAPLDAGGFGGYFVSVLLEVIGSIYCVFVHVAFDCTAVGIMIFICGQFVMLRQSTGNIGGKGRDPRISTTRNIQARLRIKKTHGSHIILCNVIDELATSLRTILGVYFLVATLTVCAVAVRLNTRTLSLMQLVSLLQYMCGTLTQLFLFCRYGDAVFHEVT</sequence>
<reference evidence="1 2" key="1">
    <citation type="journal article" date="2022" name="Genome Biol. Evol.">
        <title>The Spruce Budworm Genome: Reconstructing the Evolutionary History of Antifreeze Proteins.</title>
        <authorList>
            <person name="Beliveau C."/>
            <person name="Gagne P."/>
            <person name="Picq S."/>
            <person name="Vernygora O."/>
            <person name="Keeling C.I."/>
            <person name="Pinkney K."/>
            <person name="Doucet D."/>
            <person name="Wen F."/>
            <person name="Johnston J.S."/>
            <person name="Maaroufi H."/>
            <person name="Boyle B."/>
            <person name="Laroche J."/>
            <person name="Dewar K."/>
            <person name="Juretic N."/>
            <person name="Blackburn G."/>
            <person name="Nisole A."/>
            <person name="Brunet B."/>
            <person name="Brandao M."/>
            <person name="Lumley L."/>
            <person name="Duan J."/>
            <person name="Quan G."/>
            <person name="Lucarotti C.J."/>
            <person name="Roe A.D."/>
            <person name="Sperling F.A.H."/>
            <person name="Levesque R.C."/>
            <person name="Cusson M."/>
        </authorList>
    </citation>
    <scope>NUCLEOTIDE SEQUENCE [LARGE SCALE GENOMIC DNA]</scope>
    <source>
        <strain evidence="1">Glfc:IPQL:Cfum</strain>
    </source>
</reference>
<gene>
    <name evidence="1" type="ORF">MSG28_006262</name>
</gene>
<proteinExistence type="predicted"/>
<keyword evidence="2" id="KW-1185">Reference proteome</keyword>
<name>A0ACC0JE69_CHOFU</name>